<evidence type="ECO:0000313" key="1">
    <source>
        <dbReference type="EMBL" id="MEE7458021.1"/>
    </source>
</evidence>
<proteinExistence type="predicted"/>
<organism evidence="1 2">
    <name type="scientific">Methylobacterium radiotolerans</name>
    <dbReference type="NCBI Taxonomy" id="31998"/>
    <lineage>
        <taxon>Bacteria</taxon>
        <taxon>Pseudomonadati</taxon>
        <taxon>Pseudomonadota</taxon>
        <taxon>Alphaproteobacteria</taxon>
        <taxon>Hyphomicrobiales</taxon>
        <taxon>Methylobacteriaceae</taxon>
        <taxon>Methylobacterium</taxon>
    </lineage>
</organism>
<gene>
    <name evidence="1" type="ORF">MRSR164_14945</name>
</gene>
<keyword evidence="2" id="KW-1185">Reference proteome</keyword>
<comment type="caution">
    <text evidence="1">The sequence shown here is derived from an EMBL/GenBank/DDBJ whole genome shotgun (WGS) entry which is preliminary data.</text>
</comment>
<dbReference type="EMBL" id="MLBY01000004">
    <property type="protein sequence ID" value="MEE7458021.1"/>
    <property type="molecule type" value="Genomic_DNA"/>
</dbReference>
<name>A0ABU7TBK6_9HYPH</name>
<reference evidence="1 2" key="1">
    <citation type="journal article" date="2012" name="Genet. Mol. Biol.">
        <title>Analysis of 16S rRNA and mxaF genes revealing insights into Methylobacterium niche-specific plant association.</title>
        <authorList>
            <person name="Dourado M.N."/>
            <person name="Andreote F.D."/>
            <person name="Dini-Andreote F."/>
            <person name="Conti R."/>
            <person name="Araujo J.M."/>
            <person name="Araujo W.L."/>
        </authorList>
    </citation>
    <scope>NUCLEOTIDE SEQUENCE [LARGE SCALE GENOMIC DNA]</scope>
    <source>
        <strain evidence="1 2">SR1.6/4</strain>
    </source>
</reference>
<evidence type="ECO:0000313" key="2">
    <source>
        <dbReference type="Proteomes" id="UP001349262"/>
    </source>
</evidence>
<protein>
    <submittedName>
        <fullName evidence="1">Uncharacterized protein</fullName>
    </submittedName>
</protein>
<sequence length="109" mass="11952">MASAGTQSEKIGEVSRLATLAAERILEAQTTERPPSRELFIAFVSAARLLEEHEVPWPPLVEQVLFEAGKRFSRADAEPSAADRKNEAAGVVAGLTRFLSGFRRRSDAR</sequence>
<accession>A0ABU7TBK6</accession>
<dbReference type="Proteomes" id="UP001349262">
    <property type="component" value="Unassembled WGS sequence"/>
</dbReference>